<reference evidence="2 3" key="1">
    <citation type="journal article" date="2015" name="Microbes Environ.">
        <title>Distribution and evolution of nitrogen fixation genes in the phylum bacteroidetes.</title>
        <authorList>
            <person name="Inoue J."/>
            <person name="Oshima K."/>
            <person name="Suda W."/>
            <person name="Sakamoto M."/>
            <person name="Iino T."/>
            <person name="Noda S."/>
            <person name="Hongoh Y."/>
            <person name="Hattori M."/>
            <person name="Ohkuma M."/>
        </authorList>
    </citation>
    <scope>NUCLEOTIDE SEQUENCE [LARGE SCALE GENOMIC DNA]</scope>
    <source>
        <strain evidence="2">JCM 15548</strain>
    </source>
</reference>
<organism evidence="2 3">
    <name type="scientific">Geofilum rubicundum JCM 15548</name>
    <dbReference type="NCBI Taxonomy" id="1236989"/>
    <lineage>
        <taxon>Bacteria</taxon>
        <taxon>Pseudomonadati</taxon>
        <taxon>Bacteroidota</taxon>
        <taxon>Bacteroidia</taxon>
        <taxon>Marinilabiliales</taxon>
        <taxon>Marinilabiliaceae</taxon>
        <taxon>Geofilum</taxon>
    </lineage>
</organism>
<keyword evidence="1" id="KW-1133">Transmembrane helix</keyword>
<dbReference type="Proteomes" id="UP000032900">
    <property type="component" value="Unassembled WGS sequence"/>
</dbReference>
<evidence type="ECO:0000313" key="3">
    <source>
        <dbReference type="Proteomes" id="UP000032900"/>
    </source>
</evidence>
<feature type="transmembrane region" description="Helical" evidence="1">
    <location>
        <begin position="20"/>
        <end position="37"/>
    </location>
</feature>
<proteinExistence type="predicted"/>
<dbReference type="EMBL" id="BAZW01000020">
    <property type="protein sequence ID" value="GAO30226.1"/>
    <property type="molecule type" value="Genomic_DNA"/>
</dbReference>
<comment type="caution">
    <text evidence="2">The sequence shown here is derived from an EMBL/GenBank/DDBJ whole genome shotgun (WGS) entry which is preliminary data.</text>
</comment>
<keyword evidence="3" id="KW-1185">Reference proteome</keyword>
<evidence type="ECO:0000313" key="2">
    <source>
        <dbReference type="EMBL" id="GAO30226.1"/>
    </source>
</evidence>
<sequence length="68" mass="7993">MLLCRIVDNTLGDILHPQPAPWLYLVNCIGVIIFCYFKKTEQIFRELATLKQPGFFNDNQLDFLNENF</sequence>
<name>A0A0E9LYL1_9BACT</name>
<keyword evidence="1" id="KW-0812">Transmembrane</keyword>
<dbReference type="AlphaFoldDB" id="A0A0E9LYL1"/>
<protein>
    <submittedName>
        <fullName evidence="2">Uncharacterized protein</fullName>
    </submittedName>
</protein>
<keyword evidence="1" id="KW-0472">Membrane</keyword>
<accession>A0A0E9LYL1</accession>
<evidence type="ECO:0000256" key="1">
    <source>
        <dbReference type="SAM" id="Phobius"/>
    </source>
</evidence>
<gene>
    <name evidence="2" type="ORF">JCM15548_12484</name>
</gene>